<dbReference type="PANTHER" id="PTHR32552:SF82">
    <property type="entry name" value="FCUA PROTEIN"/>
    <property type="match status" value="1"/>
</dbReference>
<reference evidence="20 21" key="1">
    <citation type="submission" date="2012-09" db="EMBL/GenBank/DDBJ databases">
        <title>Genome Sequence of alkane-degrading Bacterium Alcanivorax sp. 521-1.</title>
        <authorList>
            <person name="Lai Q."/>
            <person name="Shao Z."/>
        </authorList>
    </citation>
    <scope>NUCLEOTIDE SEQUENCE [LARGE SCALE GENOMIC DNA]</scope>
    <source>
        <strain evidence="20 21">521-1</strain>
    </source>
</reference>
<dbReference type="Gene3D" id="2.170.130.10">
    <property type="entry name" value="TonB-dependent receptor, plug domain"/>
    <property type="match status" value="1"/>
</dbReference>
<comment type="subcellular location">
    <subcellularLocation>
        <location evidence="1 14">Cell outer membrane</location>
        <topology evidence="1 14">Multi-pass membrane protein</topology>
    </subcellularLocation>
</comment>
<name>A0ABS0ART0_9GAMM</name>
<evidence type="ECO:0000256" key="2">
    <source>
        <dbReference type="ARBA" id="ARBA00009810"/>
    </source>
</evidence>
<feature type="chain" id="PRO_5045047427" evidence="17">
    <location>
        <begin position="23"/>
        <end position="720"/>
    </location>
</feature>
<evidence type="ECO:0000256" key="12">
    <source>
        <dbReference type="ARBA" id="ARBA00023170"/>
    </source>
</evidence>
<dbReference type="InterPro" id="IPR039426">
    <property type="entry name" value="TonB-dep_rcpt-like"/>
</dbReference>
<comment type="caution">
    <text evidence="20">The sequence shown here is derived from an EMBL/GenBank/DDBJ whole genome shotgun (WGS) entry which is preliminary data.</text>
</comment>
<dbReference type="InterPro" id="IPR010105">
    <property type="entry name" value="TonB_sidphr_rcpt"/>
</dbReference>
<sequence>MRPTFFRLSALSLAVLAATAHAQTSARNDDGGYDLEAIQVQSSADASKGGLSEAFAGGQVAEGGKVGILGTQDVMDTPYSYTTYTEQLIEDQQAASVGEILLNDPAVRVARGFGNYQQVYLVRGLPVYSDDITYNGLYGLLPRQYLASEFIQRVQVFRGANTFLKGAAPGGSSLGGAVNIVPKRAPNQPLNQVTLGAQSGGQAGLAADFANRSEDGRFGIRLNVARHDGDTAVDGEEEELSMAHIGLDFREEVFRLSADLGFQKHRVDGGQPNITFAPGVPITDAPDADESIGQSWTYSDSNDIFGTLRAEYDFADNITGWLAIGARQGEEDSIFANPTVDDTSGNYTASRFDTAREDSVLTGETGLRVNFDTGDIGHTVTVSGSNYELKSDNAYAMDLTGISGNIYSRPRIARPGTNFSGGDLDNPQMTIKTQFSSFALADQLSMLDERLLVTLGARYQNIQDKSYAYGGGARTANYDDHALTPSLGVLYKLTPSVSLFANYIEGLQKGDVAPADDGNGNPVANAGEALEPYETQQTEVGIKYDGGSLGGSLSVYRSDKPVAGLEGDVYKELYDQENTGVELMAYGNLTRDLTVLGGVSYLDADMDGNDAIGSPDTQANLNLEYRVPRLPDLAVDGRVIHTSSQYADAANTRKVDSWTRLDLGGRYLIALSDNQFLTLRARVENVTGEDYWASVGGFPGSDYLTVGAPRTVLVSATLDF</sequence>
<evidence type="ECO:0000313" key="20">
    <source>
        <dbReference type="EMBL" id="MBF5056851.1"/>
    </source>
</evidence>
<dbReference type="Proteomes" id="UP000662703">
    <property type="component" value="Unassembled WGS sequence"/>
</dbReference>
<accession>A0ABS0ART0</accession>
<feature type="domain" description="TonB-dependent receptor-like beta-barrel" evidence="18">
    <location>
        <begin position="259"/>
        <end position="686"/>
    </location>
</feature>
<keyword evidence="4 14" id="KW-1134">Transmembrane beta strand</keyword>
<dbReference type="EMBL" id="ARXX01000030">
    <property type="protein sequence ID" value="MBF5056851.1"/>
    <property type="molecule type" value="Genomic_DNA"/>
</dbReference>
<evidence type="ECO:0000256" key="1">
    <source>
        <dbReference type="ARBA" id="ARBA00004571"/>
    </source>
</evidence>
<keyword evidence="10 16" id="KW-0798">TonB box</keyword>
<evidence type="ECO:0000256" key="10">
    <source>
        <dbReference type="ARBA" id="ARBA00023077"/>
    </source>
</evidence>
<keyword evidence="7 17" id="KW-0732">Signal</keyword>
<keyword evidence="6 14" id="KW-0812">Transmembrane</keyword>
<evidence type="ECO:0000259" key="19">
    <source>
        <dbReference type="Pfam" id="PF07715"/>
    </source>
</evidence>
<evidence type="ECO:0000256" key="7">
    <source>
        <dbReference type="ARBA" id="ARBA00022729"/>
    </source>
</evidence>
<evidence type="ECO:0000313" key="21">
    <source>
        <dbReference type="Proteomes" id="UP000662703"/>
    </source>
</evidence>
<dbReference type="PANTHER" id="PTHR32552">
    <property type="entry name" value="FERRICHROME IRON RECEPTOR-RELATED"/>
    <property type="match status" value="1"/>
</dbReference>
<evidence type="ECO:0000256" key="6">
    <source>
        <dbReference type="ARBA" id="ARBA00022692"/>
    </source>
</evidence>
<protein>
    <submittedName>
        <fullName evidence="20">TonB-dependent ferric siderophore receptor</fullName>
    </submittedName>
</protein>
<dbReference type="RefSeq" id="WP_194865230.1">
    <property type="nucleotide sequence ID" value="NZ_ARXX01000030.1"/>
</dbReference>
<dbReference type="PROSITE" id="PS52016">
    <property type="entry name" value="TONB_DEPENDENT_REC_3"/>
    <property type="match status" value="1"/>
</dbReference>
<evidence type="ECO:0000256" key="9">
    <source>
        <dbReference type="ARBA" id="ARBA00023065"/>
    </source>
</evidence>
<comment type="similarity">
    <text evidence="2 14 16">Belongs to the TonB-dependent receptor family.</text>
</comment>
<evidence type="ECO:0000256" key="13">
    <source>
        <dbReference type="ARBA" id="ARBA00023237"/>
    </source>
</evidence>
<dbReference type="Gene3D" id="2.40.170.20">
    <property type="entry name" value="TonB-dependent receptor, beta-barrel domain"/>
    <property type="match status" value="1"/>
</dbReference>
<evidence type="ECO:0000256" key="16">
    <source>
        <dbReference type="RuleBase" id="RU003357"/>
    </source>
</evidence>
<evidence type="ECO:0000256" key="17">
    <source>
        <dbReference type="SAM" id="SignalP"/>
    </source>
</evidence>
<proteinExistence type="inferred from homology"/>
<dbReference type="Pfam" id="PF00593">
    <property type="entry name" value="TonB_dep_Rec_b-barrel"/>
    <property type="match status" value="1"/>
</dbReference>
<evidence type="ECO:0000256" key="4">
    <source>
        <dbReference type="ARBA" id="ARBA00022452"/>
    </source>
</evidence>
<feature type="domain" description="TonB-dependent receptor plug" evidence="19">
    <location>
        <begin position="74"/>
        <end position="171"/>
    </location>
</feature>
<dbReference type="NCBIfam" id="TIGR01783">
    <property type="entry name" value="TonB-siderophor"/>
    <property type="match status" value="1"/>
</dbReference>
<dbReference type="InterPro" id="IPR000531">
    <property type="entry name" value="Beta-barrel_TonB"/>
</dbReference>
<keyword evidence="9" id="KW-0406">Ion transport</keyword>
<dbReference type="InterPro" id="IPR012910">
    <property type="entry name" value="Plug_dom"/>
</dbReference>
<dbReference type="SUPFAM" id="SSF56935">
    <property type="entry name" value="Porins"/>
    <property type="match status" value="1"/>
</dbReference>
<evidence type="ECO:0000256" key="3">
    <source>
        <dbReference type="ARBA" id="ARBA00022448"/>
    </source>
</evidence>
<evidence type="ECO:0000256" key="14">
    <source>
        <dbReference type="PROSITE-ProRule" id="PRU01360"/>
    </source>
</evidence>
<evidence type="ECO:0000259" key="18">
    <source>
        <dbReference type="Pfam" id="PF00593"/>
    </source>
</evidence>
<evidence type="ECO:0000256" key="5">
    <source>
        <dbReference type="ARBA" id="ARBA00022496"/>
    </source>
</evidence>
<keyword evidence="21" id="KW-1185">Reference proteome</keyword>
<dbReference type="Pfam" id="PF07715">
    <property type="entry name" value="Plug"/>
    <property type="match status" value="1"/>
</dbReference>
<dbReference type="InterPro" id="IPR036942">
    <property type="entry name" value="Beta-barrel_TonB_sf"/>
</dbReference>
<feature type="signal peptide" evidence="17">
    <location>
        <begin position="1"/>
        <end position="22"/>
    </location>
</feature>
<dbReference type="CDD" id="cd01347">
    <property type="entry name" value="ligand_gated_channel"/>
    <property type="match status" value="1"/>
</dbReference>
<gene>
    <name evidence="20" type="ORF">Y5W_02145</name>
</gene>
<keyword evidence="3 14" id="KW-0813">Transport</keyword>
<feature type="short sequence motif" description="TonB C-terminal box" evidence="15">
    <location>
        <begin position="703"/>
        <end position="720"/>
    </location>
</feature>
<keyword evidence="12 20" id="KW-0675">Receptor</keyword>
<keyword evidence="11 14" id="KW-0472">Membrane</keyword>
<evidence type="ECO:0000256" key="8">
    <source>
        <dbReference type="ARBA" id="ARBA00023004"/>
    </source>
</evidence>
<organism evidence="20 21">
    <name type="scientific">Alloalcanivorax profundimaris</name>
    <dbReference type="NCBI Taxonomy" id="2735259"/>
    <lineage>
        <taxon>Bacteria</taxon>
        <taxon>Pseudomonadati</taxon>
        <taxon>Pseudomonadota</taxon>
        <taxon>Gammaproteobacteria</taxon>
        <taxon>Oceanospirillales</taxon>
        <taxon>Alcanivoracaceae</taxon>
        <taxon>Alloalcanivorax</taxon>
    </lineage>
</organism>
<keyword evidence="13 14" id="KW-0998">Cell outer membrane</keyword>
<evidence type="ECO:0000256" key="11">
    <source>
        <dbReference type="ARBA" id="ARBA00023136"/>
    </source>
</evidence>
<keyword evidence="8" id="KW-0408">Iron</keyword>
<dbReference type="InterPro" id="IPR010917">
    <property type="entry name" value="TonB_rcpt_CS"/>
</dbReference>
<dbReference type="InterPro" id="IPR037066">
    <property type="entry name" value="Plug_dom_sf"/>
</dbReference>
<dbReference type="PROSITE" id="PS01156">
    <property type="entry name" value="TONB_DEPENDENT_REC_2"/>
    <property type="match status" value="1"/>
</dbReference>
<keyword evidence="5" id="KW-0410">Iron transport</keyword>
<evidence type="ECO:0000256" key="15">
    <source>
        <dbReference type="PROSITE-ProRule" id="PRU10144"/>
    </source>
</evidence>